<name>A0AAN6Z601_9PEZI</name>
<organism evidence="1 2">
    <name type="scientific">Parathielavia appendiculata</name>
    <dbReference type="NCBI Taxonomy" id="2587402"/>
    <lineage>
        <taxon>Eukaryota</taxon>
        <taxon>Fungi</taxon>
        <taxon>Dikarya</taxon>
        <taxon>Ascomycota</taxon>
        <taxon>Pezizomycotina</taxon>
        <taxon>Sordariomycetes</taxon>
        <taxon>Sordariomycetidae</taxon>
        <taxon>Sordariales</taxon>
        <taxon>Chaetomiaceae</taxon>
        <taxon>Parathielavia</taxon>
    </lineage>
</organism>
<comment type="caution">
    <text evidence="1">The sequence shown here is derived from an EMBL/GenBank/DDBJ whole genome shotgun (WGS) entry which is preliminary data.</text>
</comment>
<dbReference type="AlphaFoldDB" id="A0AAN6Z601"/>
<reference evidence="1" key="2">
    <citation type="submission" date="2023-05" db="EMBL/GenBank/DDBJ databases">
        <authorList>
            <consortium name="Lawrence Berkeley National Laboratory"/>
            <person name="Steindorff A."/>
            <person name="Hensen N."/>
            <person name="Bonometti L."/>
            <person name="Westerberg I."/>
            <person name="Brannstrom I.O."/>
            <person name="Guillou S."/>
            <person name="Cros-Aarteil S."/>
            <person name="Calhoun S."/>
            <person name="Haridas S."/>
            <person name="Kuo A."/>
            <person name="Mondo S."/>
            <person name="Pangilinan J."/>
            <person name="Riley R."/>
            <person name="Labutti K."/>
            <person name="Andreopoulos B."/>
            <person name="Lipzen A."/>
            <person name="Chen C."/>
            <person name="Yanf M."/>
            <person name="Daum C."/>
            <person name="Ng V."/>
            <person name="Clum A."/>
            <person name="Ohm R."/>
            <person name="Martin F."/>
            <person name="Silar P."/>
            <person name="Natvig D."/>
            <person name="Lalanne C."/>
            <person name="Gautier V."/>
            <person name="Ament-Velasquez S.L."/>
            <person name="Kruys A."/>
            <person name="Hutchinson M.I."/>
            <person name="Powell A.J."/>
            <person name="Barry K."/>
            <person name="Miller A.N."/>
            <person name="Grigoriev I.V."/>
            <person name="Debuchy R."/>
            <person name="Gladieux P."/>
            <person name="Thoren M.H."/>
            <person name="Johannesson H."/>
        </authorList>
    </citation>
    <scope>NUCLEOTIDE SEQUENCE</scope>
    <source>
        <strain evidence="1">CBS 731.68</strain>
    </source>
</reference>
<reference evidence="1" key="1">
    <citation type="journal article" date="2023" name="Mol. Phylogenet. Evol.">
        <title>Genome-scale phylogeny and comparative genomics of the fungal order Sordariales.</title>
        <authorList>
            <person name="Hensen N."/>
            <person name="Bonometti L."/>
            <person name="Westerberg I."/>
            <person name="Brannstrom I.O."/>
            <person name="Guillou S."/>
            <person name="Cros-Aarteil S."/>
            <person name="Calhoun S."/>
            <person name="Haridas S."/>
            <person name="Kuo A."/>
            <person name="Mondo S."/>
            <person name="Pangilinan J."/>
            <person name="Riley R."/>
            <person name="LaButti K."/>
            <person name="Andreopoulos B."/>
            <person name="Lipzen A."/>
            <person name="Chen C."/>
            <person name="Yan M."/>
            <person name="Daum C."/>
            <person name="Ng V."/>
            <person name="Clum A."/>
            <person name="Steindorff A."/>
            <person name="Ohm R.A."/>
            <person name="Martin F."/>
            <person name="Silar P."/>
            <person name="Natvig D.O."/>
            <person name="Lalanne C."/>
            <person name="Gautier V."/>
            <person name="Ament-Velasquez S.L."/>
            <person name="Kruys A."/>
            <person name="Hutchinson M.I."/>
            <person name="Powell A.J."/>
            <person name="Barry K."/>
            <person name="Miller A.N."/>
            <person name="Grigoriev I.V."/>
            <person name="Debuchy R."/>
            <person name="Gladieux P."/>
            <person name="Hiltunen Thoren M."/>
            <person name="Johannesson H."/>
        </authorList>
    </citation>
    <scope>NUCLEOTIDE SEQUENCE</scope>
    <source>
        <strain evidence="1">CBS 731.68</strain>
    </source>
</reference>
<evidence type="ECO:0000313" key="2">
    <source>
        <dbReference type="Proteomes" id="UP001302602"/>
    </source>
</evidence>
<proteinExistence type="predicted"/>
<evidence type="ECO:0000313" key="1">
    <source>
        <dbReference type="EMBL" id="KAK4125873.1"/>
    </source>
</evidence>
<dbReference type="GeneID" id="87823378"/>
<dbReference type="EMBL" id="MU853225">
    <property type="protein sequence ID" value="KAK4125873.1"/>
    <property type="molecule type" value="Genomic_DNA"/>
</dbReference>
<dbReference type="RefSeq" id="XP_062649644.1">
    <property type="nucleotide sequence ID" value="XM_062786610.1"/>
</dbReference>
<gene>
    <name evidence="1" type="ORF">N657DRAFT_281296</name>
</gene>
<dbReference type="Proteomes" id="UP001302602">
    <property type="component" value="Unassembled WGS sequence"/>
</dbReference>
<protein>
    <submittedName>
        <fullName evidence="1">Uncharacterized protein</fullName>
    </submittedName>
</protein>
<sequence length="178" mass="19324">MLTPTTDLKTDLGGESRDPTPILFRGTHYYAACTAKTVVLWALAVALRVRLFLGLGLGFRVGAWLRWVVLPGQERAVRVAPFDTPRRPRSVALGALVHAGDARSKLVERSGQLVELRVSAAPLVRSPEMTMKEGSGTSARQRRCSFSLGTPMILQPARAQSAQATEAELSEHTGLFSE</sequence>
<accession>A0AAN6Z601</accession>
<keyword evidence="2" id="KW-1185">Reference proteome</keyword>